<dbReference type="OrthoDB" id="2430343at2759"/>
<organism evidence="1 2">
    <name type="scientific">Hesseltinella vesiculosa</name>
    <dbReference type="NCBI Taxonomy" id="101127"/>
    <lineage>
        <taxon>Eukaryota</taxon>
        <taxon>Fungi</taxon>
        <taxon>Fungi incertae sedis</taxon>
        <taxon>Mucoromycota</taxon>
        <taxon>Mucoromycotina</taxon>
        <taxon>Mucoromycetes</taxon>
        <taxon>Mucorales</taxon>
        <taxon>Cunninghamellaceae</taxon>
        <taxon>Hesseltinella</taxon>
    </lineage>
</organism>
<keyword evidence="2" id="KW-1185">Reference proteome</keyword>
<gene>
    <name evidence="1" type="ORF">DM01DRAFT_1381266</name>
</gene>
<protein>
    <recommendedName>
        <fullName evidence="3">DUF1770-domain-containing protein</fullName>
    </recommendedName>
</protein>
<evidence type="ECO:0008006" key="3">
    <source>
        <dbReference type="Google" id="ProtNLM"/>
    </source>
</evidence>
<comment type="caution">
    <text evidence="1">The sequence shown here is derived from an EMBL/GenBank/DDBJ whole genome shotgun (WGS) entry which is preliminary data.</text>
</comment>
<accession>A0A1X2GRM3</accession>
<name>A0A1X2GRM3_9FUNG</name>
<sequence>MSNDDNLKRLLAMQQREAEIIAESMALQGDDFSDDDDHGHRSRNALAHVRPPMPEMRFEKQFERSVQTLKEAGAGPLTIFLSAVVQDQIVMPLLNGFVWCLAGHAWRWYRMPKQQRAAVAGESSSFVRGVQHGIATWASNVYHTLVHLPALSSSPTKLE</sequence>
<proteinExistence type="predicted"/>
<dbReference type="Proteomes" id="UP000242146">
    <property type="component" value="Unassembled WGS sequence"/>
</dbReference>
<evidence type="ECO:0000313" key="2">
    <source>
        <dbReference type="Proteomes" id="UP000242146"/>
    </source>
</evidence>
<dbReference type="AlphaFoldDB" id="A0A1X2GRM3"/>
<dbReference type="EMBL" id="MCGT01000005">
    <property type="protein sequence ID" value="ORX59733.1"/>
    <property type="molecule type" value="Genomic_DNA"/>
</dbReference>
<reference evidence="1 2" key="1">
    <citation type="submission" date="2016-07" db="EMBL/GenBank/DDBJ databases">
        <title>Pervasive Adenine N6-methylation of Active Genes in Fungi.</title>
        <authorList>
            <consortium name="DOE Joint Genome Institute"/>
            <person name="Mondo S.J."/>
            <person name="Dannebaum R.O."/>
            <person name="Kuo R.C."/>
            <person name="Labutti K."/>
            <person name="Haridas S."/>
            <person name="Kuo A."/>
            <person name="Salamov A."/>
            <person name="Ahrendt S.R."/>
            <person name="Lipzen A."/>
            <person name="Sullivan W."/>
            <person name="Andreopoulos W.B."/>
            <person name="Clum A."/>
            <person name="Lindquist E."/>
            <person name="Daum C."/>
            <person name="Ramamoorthy G.K."/>
            <person name="Gryganskyi A."/>
            <person name="Culley D."/>
            <person name="Magnuson J.K."/>
            <person name="James T.Y."/>
            <person name="O'Malley M.A."/>
            <person name="Stajich J.E."/>
            <person name="Spatafora J.W."/>
            <person name="Visel A."/>
            <person name="Grigoriev I.V."/>
        </authorList>
    </citation>
    <scope>NUCLEOTIDE SEQUENCE [LARGE SCALE GENOMIC DNA]</scope>
    <source>
        <strain evidence="1 2">NRRL 3301</strain>
    </source>
</reference>
<evidence type="ECO:0000313" key="1">
    <source>
        <dbReference type="EMBL" id="ORX59733.1"/>
    </source>
</evidence>